<dbReference type="EMBL" id="CP001742">
    <property type="protein sequence ID" value="ADL19757.1"/>
    <property type="molecule type" value="Genomic_DNA"/>
</dbReference>
<dbReference type="InterPro" id="IPR036249">
    <property type="entry name" value="Thioredoxin-like_sf"/>
</dbReference>
<dbReference type="OrthoDB" id="31384at2157"/>
<organism evidence="1 2">
    <name type="scientific">Acidilobus saccharovorans (strain DSM 16705 / JCM 18335 / VKM B-2471 / 345-15)</name>
    <dbReference type="NCBI Taxonomy" id="666510"/>
    <lineage>
        <taxon>Archaea</taxon>
        <taxon>Thermoproteota</taxon>
        <taxon>Thermoprotei</taxon>
        <taxon>Acidilobales</taxon>
        <taxon>Acidilobaceae</taxon>
        <taxon>Acidilobus</taxon>
    </lineage>
</organism>
<dbReference type="RefSeq" id="WP_013267269.1">
    <property type="nucleotide sequence ID" value="NC_014374.1"/>
</dbReference>
<protein>
    <recommendedName>
        <fullName evidence="3">Thioredoxin domain-containing protein</fullName>
    </recommendedName>
</protein>
<evidence type="ECO:0000313" key="1">
    <source>
        <dbReference type="EMBL" id="ADL19757.1"/>
    </source>
</evidence>
<evidence type="ECO:0000313" key="2">
    <source>
        <dbReference type="Proteomes" id="UP000000346"/>
    </source>
</evidence>
<dbReference type="SUPFAM" id="SSF52833">
    <property type="entry name" value="Thioredoxin-like"/>
    <property type="match status" value="1"/>
</dbReference>
<reference evidence="1 2" key="1">
    <citation type="journal article" date="2010" name="Appl. Environ. Microbiol.">
        <title>The genome sequence of the crenarchaeon Acidilobus saccharovorans supports a new order, Acidilobales, and suggests an important ecological role in terrestrial acidic hot springs.</title>
        <authorList>
            <person name="Mardanov A.V."/>
            <person name="Svetlitchnyi V.A."/>
            <person name="Beletsky A.V."/>
            <person name="Prokofeva M.I."/>
            <person name="Bonch-Osmolovskaya E.A."/>
            <person name="Ravin N.V."/>
            <person name="Skryabin K.G."/>
        </authorList>
    </citation>
    <scope>NUCLEOTIDE SEQUENCE [LARGE SCALE GENOMIC DNA]</scope>
    <source>
        <strain evidence="2">DSM 16705 / JCM 18335 / VKM B-2471 / 345-15</strain>
    </source>
</reference>
<sequence length="182" mass="21080">MEPIKARRLGRESTDGVYYFDFSSGYWVMMEESASPLIPKERYSLVYFDNTLCPVCRRYDLHWYPFVESNLERLRGFGLYVVLCDWFTQQCTSAKGAMTFIEYKVRASPTTMLMLSDGSKVIYTERYEGLLTERDLNNIVFTFPERAERAARGEKVERPLTEEEMIERLSKTLAQGGAGAKP</sequence>
<keyword evidence="2" id="KW-1185">Reference proteome</keyword>
<dbReference type="GeneID" id="9499608"/>
<dbReference type="Gene3D" id="3.40.30.10">
    <property type="entry name" value="Glutaredoxin"/>
    <property type="match status" value="1"/>
</dbReference>
<dbReference type="InParanoid" id="D9Q369"/>
<proteinExistence type="predicted"/>
<gene>
    <name evidence="1" type="ordered locus">ASAC_1352</name>
</gene>
<name>D9Q369_ACIS3</name>
<dbReference type="KEGG" id="asc:ASAC_1352"/>
<evidence type="ECO:0008006" key="3">
    <source>
        <dbReference type="Google" id="ProtNLM"/>
    </source>
</evidence>
<dbReference type="Proteomes" id="UP000000346">
    <property type="component" value="Chromosome"/>
</dbReference>
<dbReference type="STRING" id="666510.ASAC_1352"/>
<dbReference type="HOGENOM" id="CLU_125813_0_0_2"/>
<dbReference type="eggNOG" id="arCOG06075">
    <property type="taxonomic scope" value="Archaea"/>
</dbReference>
<dbReference type="AlphaFoldDB" id="D9Q369"/>
<accession>D9Q369</accession>